<accession>M5RN04</accession>
<evidence type="ECO:0000313" key="2">
    <source>
        <dbReference type="EMBL" id="EMI20685.1"/>
    </source>
</evidence>
<dbReference type="OrthoDB" id="8450256at2"/>
<reference evidence="2 3" key="1">
    <citation type="journal article" date="2013" name="Mar. Genomics">
        <title>Expression of sulfatases in Rhodopirellula baltica and the diversity of sulfatases in the genus Rhodopirellula.</title>
        <authorList>
            <person name="Wegner C.E."/>
            <person name="Richter-Heitmann T."/>
            <person name="Klindworth A."/>
            <person name="Klockow C."/>
            <person name="Richter M."/>
            <person name="Achstetter T."/>
            <person name="Glockner F.O."/>
            <person name="Harder J."/>
        </authorList>
    </citation>
    <scope>NUCLEOTIDE SEQUENCE [LARGE SCALE GENOMIC DNA]</scope>
    <source>
        <strain evidence="2 3">SM1</strain>
    </source>
</reference>
<keyword evidence="1" id="KW-0812">Transmembrane</keyword>
<name>M5RN04_9BACT</name>
<sequence length="902" mass="101028">MSYFKVAFLIATLTLVLLATLSTAFVWFWRRRYTKERFAFAALGTIGSLTLALIAAIAGKAMPWHVASLFIEWFTGKKVELPSPDIADYGFLVCIYAIGIWAIKGIFERWDGNVSERHYLLEQERTRLNLAEEGIRELTRLIRREEPPTPYQSQKVGFVAPLDSVKTLAPWRERARELFKLKNPSITIDLSSDWHEEANCWIGRHTKNGNCVGLICENFAPGNNMLLKSAAYATAVADRQDRGIELILALENGPPRIYKFSGVSIRVLTEDGMLSDLVNWDDYLSDVTSRVEQQKLPDSKLTLSEVCVSAVIKSAYPKSEHTEDFEDYIDEWVADHSQRQLALLGDYGQGKSTAALLLTYRHLRNPDSFRIPIHIELRGASPRNLSPLEMLGAWGARYNISAKALMQLHAAGRLLIIFEGFDEMSLIGDAEMRLDHFKTLWQFCSPKAKILITGRPNFFFDEEELIASLGISVPISGKPYCQALRLEPFDVDRMHLALRKHDEAARTQICEFATQNSEFRELVSRPSLLHIVSVLWTQEKLAEKLGTLSSAYVMRLFVQHSYRRQGLKEDASPGFMALTSSEREYFMKGIATFMVTKRLQNQITGVHLKDAIDTLIDSIPESVSLTSSALSGEVREPLANRIAASEYGRDHVHTDVRTCGLLVDDPAATGCFRFGHKSFMEYLFAETLHNSVAESNSHVDISLLNACNARAADIAYLPVSITFLSELLSEESRTSQKNEAGVASTLLRLMLGPGKINYFLGRCILPSLILVSRMRSASLLLRVSVFAFGLFSLLIAAVVLVRGDGGFQRTSTFLASLVTGSVASGIIGAVQASLLMRMRNLRYRSRSRDIIGAIIVWNTVCRKLEIDDEVMHLVAGVGWIPWFKGKPFDYFLDLTSGDFPSS</sequence>
<dbReference type="Proteomes" id="UP000011991">
    <property type="component" value="Unassembled WGS sequence"/>
</dbReference>
<keyword evidence="1" id="KW-0472">Membrane</keyword>
<dbReference type="RefSeq" id="WP_008695321.1">
    <property type="nucleotide sequence ID" value="NZ_ANOG01000334.1"/>
</dbReference>
<proteinExistence type="predicted"/>
<keyword evidence="1" id="KW-1133">Transmembrane helix</keyword>
<dbReference type="InterPro" id="IPR027417">
    <property type="entry name" value="P-loop_NTPase"/>
</dbReference>
<feature type="transmembrane region" description="Helical" evidence="1">
    <location>
        <begin position="6"/>
        <end position="28"/>
    </location>
</feature>
<keyword evidence="3" id="KW-1185">Reference proteome</keyword>
<feature type="transmembrane region" description="Helical" evidence="1">
    <location>
        <begin position="40"/>
        <end position="66"/>
    </location>
</feature>
<organism evidence="2 3">
    <name type="scientific">Rhodopirellula maiorica SM1</name>
    <dbReference type="NCBI Taxonomy" id="1265738"/>
    <lineage>
        <taxon>Bacteria</taxon>
        <taxon>Pseudomonadati</taxon>
        <taxon>Planctomycetota</taxon>
        <taxon>Planctomycetia</taxon>
        <taxon>Pirellulales</taxon>
        <taxon>Pirellulaceae</taxon>
        <taxon>Novipirellula</taxon>
    </lineage>
</organism>
<comment type="caution">
    <text evidence="2">The sequence shown here is derived from an EMBL/GenBank/DDBJ whole genome shotgun (WGS) entry which is preliminary data.</text>
</comment>
<feature type="transmembrane region" description="Helical" evidence="1">
    <location>
        <begin position="813"/>
        <end position="836"/>
    </location>
</feature>
<evidence type="ECO:0000313" key="3">
    <source>
        <dbReference type="Proteomes" id="UP000011991"/>
    </source>
</evidence>
<feature type="transmembrane region" description="Helical" evidence="1">
    <location>
        <begin position="779"/>
        <end position="801"/>
    </location>
</feature>
<dbReference type="EMBL" id="ANOG01000334">
    <property type="protein sequence ID" value="EMI20685.1"/>
    <property type="molecule type" value="Genomic_DNA"/>
</dbReference>
<protein>
    <submittedName>
        <fullName evidence="2">WD repeat-containing protein</fullName>
    </submittedName>
</protein>
<dbReference type="PATRIC" id="fig|1265738.3.peg.2394"/>
<dbReference type="Gene3D" id="3.40.50.300">
    <property type="entry name" value="P-loop containing nucleotide triphosphate hydrolases"/>
    <property type="match status" value="1"/>
</dbReference>
<evidence type="ECO:0000256" key="1">
    <source>
        <dbReference type="SAM" id="Phobius"/>
    </source>
</evidence>
<gene>
    <name evidence="2" type="ORF">RMSM_02385</name>
</gene>
<dbReference type="AlphaFoldDB" id="M5RN04"/>